<dbReference type="SUPFAM" id="SSF52833">
    <property type="entry name" value="Thioredoxin-like"/>
    <property type="match status" value="1"/>
</dbReference>
<dbReference type="CDD" id="cd02980">
    <property type="entry name" value="TRX_Fd_family"/>
    <property type="match status" value="1"/>
</dbReference>
<keyword evidence="2" id="KW-1185">Reference proteome</keyword>
<dbReference type="AlphaFoldDB" id="A0A2G8T5U3"/>
<dbReference type="OrthoDB" id="9800597at2"/>
<gene>
    <name evidence="1" type="ORF">CR103_02305</name>
</gene>
<dbReference type="RefSeq" id="WP_099914401.1">
    <property type="nucleotide sequence ID" value="NZ_BMHS01000003.1"/>
</dbReference>
<sequence>MRTHTKHVLMCVGPRCTEDGVAAQAMFALVGEKIDARPHLAIKRTRTHCMVACRAGAPVLVVYPEGVWYRCPDEAALERIVSEHLEGGREVGELIFHRLGEGDIDSLEAEHG</sequence>
<dbReference type="Gene3D" id="3.40.30.10">
    <property type="entry name" value="Glutaredoxin"/>
    <property type="match status" value="1"/>
</dbReference>
<accession>A0A2G8T5U3</accession>
<name>A0A2G8T5U3_9BURK</name>
<dbReference type="Proteomes" id="UP000228593">
    <property type="component" value="Unassembled WGS sequence"/>
</dbReference>
<protein>
    <submittedName>
        <fullName evidence="1">Ferredoxin</fullName>
    </submittedName>
</protein>
<proteinExistence type="predicted"/>
<comment type="caution">
    <text evidence="1">The sequence shown here is derived from an EMBL/GenBank/DDBJ whole genome shotgun (WGS) entry which is preliminary data.</text>
</comment>
<organism evidence="1 2">
    <name type="scientific">Massilia psychrophila</name>
    <dbReference type="NCBI Taxonomy" id="1603353"/>
    <lineage>
        <taxon>Bacteria</taxon>
        <taxon>Pseudomonadati</taxon>
        <taxon>Pseudomonadota</taxon>
        <taxon>Betaproteobacteria</taxon>
        <taxon>Burkholderiales</taxon>
        <taxon>Oxalobacteraceae</taxon>
        <taxon>Telluria group</taxon>
        <taxon>Massilia</taxon>
    </lineage>
</organism>
<evidence type="ECO:0000313" key="2">
    <source>
        <dbReference type="Proteomes" id="UP000228593"/>
    </source>
</evidence>
<dbReference type="InterPro" id="IPR036249">
    <property type="entry name" value="Thioredoxin-like_sf"/>
</dbReference>
<evidence type="ECO:0000313" key="1">
    <source>
        <dbReference type="EMBL" id="PIL41359.1"/>
    </source>
</evidence>
<dbReference type="EMBL" id="PDOB01000002">
    <property type="protein sequence ID" value="PIL41359.1"/>
    <property type="molecule type" value="Genomic_DNA"/>
</dbReference>
<reference evidence="1 2" key="1">
    <citation type="submission" date="2017-10" db="EMBL/GenBank/DDBJ databases">
        <title>Massilia psychrophilum sp. nov., a novel purple-pigmented bacterium isolated from Tianshan glacier, Xinjiang Municipality, China.</title>
        <authorList>
            <person name="Wang H."/>
        </authorList>
    </citation>
    <scope>NUCLEOTIDE SEQUENCE [LARGE SCALE GENOMIC DNA]</scope>
    <source>
        <strain evidence="1 2">JCM 30813</strain>
    </source>
</reference>